<dbReference type="InterPro" id="IPR051313">
    <property type="entry name" value="Bact_iron-sidero_bind"/>
</dbReference>
<evidence type="ECO:0000256" key="5">
    <source>
        <dbReference type="SAM" id="MobiDB-lite"/>
    </source>
</evidence>
<dbReference type="Gene3D" id="3.40.50.1980">
    <property type="entry name" value="Nitrogenase molybdenum iron protein domain"/>
    <property type="match status" value="2"/>
</dbReference>
<dbReference type="PANTHER" id="PTHR30532:SF28">
    <property type="entry name" value="PETROBACTIN-BINDING PROTEIN YCLQ"/>
    <property type="match status" value="1"/>
</dbReference>
<feature type="domain" description="Fe/B12 periplasmic-binding" evidence="7">
    <location>
        <begin position="63"/>
        <end position="322"/>
    </location>
</feature>
<evidence type="ECO:0000256" key="6">
    <source>
        <dbReference type="SAM" id="SignalP"/>
    </source>
</evidence>
<dbReference type="PROSITE" id="PS50983">
    <property type="entry name" value="FE_B12_PBP"/>
    <property type="match status" value="1"/>
</dbReference>
<evidence type="ECO:0000259" key="7">
    <source>
        <dbReference type="PROSITE" id="PS50983"/>
    </source>
</evidence>
<dbReference type="InterPro" id="IPR002491">
    <property type="entry name" value="ABC_transptr_periplasmic_BD"/>
</dbReference>
<dbReference type="RefSeq" id="WP_307475003.1">
    <property type="nucleotide sequence ID" value="NZ_JAUSUB010000009.1"/>
</dbReference>
<evidence type="ECO:0000256" key="2">
    <source>
        <dbReference type="ARBA" id="ARBA00008814"/>
    </source>
</evidence>
<dbReference type="SUPFAM" id="SSF53807">
    <property type="entry name" value="Helical backbone' metal receptor"/>
    <property type="match status" value="1"/>
</dbReference>
<gene>
    <name evidence="8" type="ORF">J2S17_002387</name>
</gene>
<dbReference type="Pfam" id="PF01497">
    <property type="entry name" value="Peripla_BP_2"/>
    <property type="match status" value="1"/>
</dbReference>
<dbReference type="InterPro" id="IPR033870">
    <property type="entry name" value="FatB"/>
</dbReference>
<dbReference type="PROSITE" id="PS51257">
    <property type="entry name" value="PROKAR_LIPOPROTEIN"/>
    <property type="match status" value="1"/>
</dbReference>
<sequence length="322" mass="35039">MARKLSLFLITALFALVLAACGNSDKTEEPESKGSGDEGTEQAEKLTIKHELGETEVDVNPEKVVVFDFGVLDTIDKLGVEVTGVPQANIPSYLSKFEDSKYENVGGLKEPDFEKISEIDPDLIIISGRQADAYEELSKIGPTIYMGVDTKRYMDSFKENTTQLGEIFDKEEAAAAELASVEESINTLSEKVKGTEGTGLIVLANEGNISAYGTGSRFGIIHDVFGVKPADENIEVSTHGQSVSPEYIAEKNPDYLFVIDRGAAVQEGESSAKALIENDIVKKTTAYENDHIIYLDPDYWYLSGGGLVSVSEMVKEIDEGLK</sequence>
<reference evidence="8 9" key="1">
    <citation type="submission" date="2023-07" db="EMBL/GenBank/DDBJ databases">
        <title>Genomic Encyclopedia of Type Strains, Phase IV (KMG-IV): sequencing the most valuable type-strain genomes for metagenomic binning, comparative biology and taxonomic classification.</title>
        <authorList>
            <person name="Goeker M."/>
        </authorList>
    </citation>
    <scope>NUCLEOTIDE SEQUENCE [LARGE SCALE GENOMIC DNA]</scope>
    <source>
        <strain evidence="8 9">DSM 23494</strain>
    </source>
</reference>
<evidence type="ECO:0000256" key="4">
    <source>
        <dbReference type="ARBA" id="ARBA00022729"/>
    </source>
</evidence>
<dbReference type="Proteomes" id="UP001238088">
    <property type="component" value="Unassembled WGS sequence"/>
</dbReference>
<dbReference type="EMBL" id="JAUSUB010000009">
    <property type="protein sequence ID" value="MDQ0270512.1"/>
    <property type="molecule type" value="Genomic_DNA"/>
</dbReference>
<proteinExistence type="inferred from homology"/>
<comment type="similarity">
    <text evidence="2">Belongs to the bacterial solute-binding protein 8 family.</text>
</comment>
<protein>
    <submittedName>
        <fullName evidence="8">Iron complex transport system substrate-binding protein</fullName>
    </submittedName>
</protein>
<keyword evidence="9" id="KW-1185">Reference proteome</keyword>
<evidence type="ECO:0000256" key="3">
    <source>
        <dbReference type="ARBA" id="ARBA00022448"/>
    </source>
</evidence>
<evidence type="ECO:0000313" key="8">
    <source>
        <dbReference type="EMBL" id="MDQ0270512.1"/>
    </source>
</evidence>
<keyword evidence="3" id="KW-0813">Transport</keyword>
<feature type="region of interest" description="Disordered" evidence="5">
    <location>
        <begin position="25"/>
        <end position="44"/>
    </location>
</feature>
<evidence type="ECO:0000256" key="1">
    <source>
        <dbReference type="ARBA" id="ARBA00004193"/>
    </source>
</evidence>
<keyword evidence="4 6" id="KW-0732">Signal</keyword>
<dbReference type="PANTHER" id="PTHR30532">
    <property type="entry name" value="IRON III DICITRATE-BINDING PERIPLASMIC PROTEIN"/>
    <property type="match status" value="1"/>
</dbReference>
<organism evidence="8 9">
    <name type="scientific">Cytobacillus purgationiresistens</name>
    <dbReference type="NCBI Taxonomy" id="863449"/>
    <lineage>
        <taxon>Bacteria</taxon>
        <taxon>Bacillati</taxon>
        <taxon>Bacillota</taxon>
        <taxon>Bacilli</taxon>
        <taxon>Bacillales</taxon>
        <taxon>Bacillaceae</taxon>
        <taxon>Cytobacillus</taxon>
    </lineage>
</organism>
<dbReference type="CDD" id="cd01140">
    <property type="entry name" value="FatB"/>
    <property type="match status" value="1"/>
</dbReference>
<accession>A0ABU0AH00</accession>
<evidence type="ECO:0000313" key="9">
    <source>
        <dbReference type="Proteomes" id="UP001238088"/>
    </source>
</evidence>
<name>A0ABU0AH00_9BACI</name>
<comment type="subcellular location">
    <subcellularLocation>
        <location evidence="1">Cell membrane</location>
        <topology evidence="1">Lipid-anchor</topology>
    </subcellularLocation>
</comment>
<feature type="signal peptide" evidence="6">
    <location>
        <begin position="1"/>
        <end position="19"/>
    </location>
</feature>
<comment type="caution">
    <text evidence="8">The sequence shown here is derived from an EMBL/GenBank/DDBJ whole genome shotgun (WGS) entry which is preliminary data.</text>
</comment>
<feature type="chain" id="PRO_5045330556" evidence="6">
    <location>
        <begin position="20"/>
        <end position="322"/>
    </location>
</feature>